<sequence>MEIVVVVDDQHGPATTMASDHHLLDTTERPQQRVIGGTKGHMEETIHPEQHRVWLHLFGSFRWKMIQKCTGRYTCHDHAQVSHLSPLELLASVGITTTTFSLYTFQLHGRPDHILVVPLDEVHETGLITYVKTTSGEDCNDPSYVHTLNSPSGFQRKLEAIGIYNLSSCDEKRVWTTTDDNND</sequence>
<accession>A0A7S3L7Z3</accession>
<dbReference type="AlphaFoldDB" id="A0A7S3L7Z3"/>
<reference evidence="1" key="1">
    <citation type="submission" date="2021-01" db="EMBL/GenBank/DDBJ databases">
        <authorList>
            <person name="Corre E."/>
            <person name="Pelletier E."/>
            <person name="Niang G."/>
            <person name="Scheremetjew M."/>
            <person name="Finn R."/>
            <person name="Kale V."/>
            <person name="Holt S."/>
            <person name="Cochrane G."/>
            <person name="Meng A."/>
            <person name="Brown T."/>
            <person name="Cohen L."/>
        </authorList>
    </citation>
    <scope>NUCLEOTIDE SEQUENCE</scope>
    <source>
        <strain evidence="1">CCMP127</strain>
    </source>
</reference>
<proteinExistence type="predicted"/>
<evidence type="ECO:0000313" key="1">
    <source>
        <dbReference type="EMBL" id="CAE0412609.1"/>
    </source>
</evidence>
<name>A0A7S3L7Z3_9STRA</name>
<gene>
    <name evidence="1" type="ORF">ACOF00016_LOCUS9871</name>
</gene>
<protein>
    <submittedName>
        <fullName evidence="1">Uncharacterized protein</fullName>
    </submittedName>
</protein>
<dbReference type="EMBL" id="HBIM01011999">
    <property type="protein sequence ID" value="CAE0412609.1"/>
    <property type="molecule type" value="Transcribed_RNA"/>
</dbReference>
<organism evidence="1">
    <name type="scientific">Amphora coffeiformis</name>
    <dbReference type="NCBI Taxonomy" id="265554"/>
    <lineage>
        <taxon>Eukaryota</taxon>
        <taxon>Sar</taxon>
        <taxon>Stramenopiles</taxon>
        <taxon>Ochrophyta</taxon>
        <taxon>Bacillariophyta</taxon>
        <taxon>Bacillariophyceae</taxon>
        <taxon>Bacillariophycidae</taxon>
        <taxon>Thalassiophysales</taxon>
        <taxon>Catenulaceae</taxon>
        <taxon>Amphora</taxon>
    </lineage>
</organism>